<proteinExistence type="inferred from homology"/>
<evidence type="ECO:0000256" key="5">
    <source>
        <dbReference type="ARBA" id="ARBA00022519"/>
    </source>
</evidence>
<keyword evidence="6" id="KW-0547">Nucleotide-binding</keyword>
<dbReference type="STRING" id="768670.Calni_1370"/>
<feature type="domain" description="ABC transporter" evidence="9">
    <location>
        <begin position="2"/>
        <end position="244"/>
    </location>
</feature>
<dbReference type="Pfam" id="PF00005">
    <property type="entry name" value="ABC_tran"/>
    <property type="match status" value="1"/>
</dbReference>
<dbReference type="EMBL" id="CP002347">
    <property type="protein sequence ID" value="ADR19278.1"/>
    <property type="molecule type" value="Genomic_DNA"/>
</dbReference>
<keyword evidence="4" id="KW-1003">Cell membrane</keyword>
<dbReference type="OrthoDB" id="9802772at2"/>
<evidence type="ECO:0000256" key="3">
    <source>
        <dbReference type="ARBA" id="ARBA00022448"/>
    </source>
</evidence>
<sequence>MLKIENLTIKIEKDFILRDLSIEVKPGEILGIAGESGSGKTVLAKYILGLLGYPFEIISEKMLFENVDYSSIKYKEKLRGRTISMIFQNPTSSLNPVLTIGDQLIETIKLYNRGIDYKSKAVELLKAVEIDNPEQRLNSYPHNLSGGMNQRVMIAMALASNPKLLIADEPTTALDVTIQNEIIKLLLKLNREQKLSIIFISHDLKLLQSIADRIVILYAGEILEELSGDNLFKNIIKHPYTYLLKKSVPNIKEDVDFLNAVEGYIPKNTNFFDNSCIFHTRCPYVNELCRIKKPDFINNVRCHFPLCQN</sequence>
<dbReference type="PANTHER" id="PTHR43297">
    <property type="entry name" value="OLIGOPEPTIDE TRANSPORT ATP-BINDING PROTEIN APPD"/>
    <property type="match status" value="1"/>
</dbReference>
<comment type="subcellular location">
    <subcellularLocation>
        <location evidence="1">Cell inner membrane</location>
        <topology evidence="1">Peripheral membrane protein</topology>
    </subcellularLocation>
</comment>
<organism evidence="10 11">
    <name type="scientific">Calditerrivibrio nitroreducens (strain DSM 19672 / NBRC 101217 / Yu37-1)</name>
    <dbReference type="NCBI Taxonomy" id="768670"/>
    <lineage>
        <taxon>Bacteria</taxon>
        <taxon>Pseudomonadati</taxon>
        <taxon>Deferribacterota</taxon>
        <taxon>Deferribacteres</taxon>
        <taxon>Deferribacterales</taxon>
        <taxon>Calditerrivibrionaceae</taxon>
    </lineage>
</organism>
<dbReference type="CDD" id="cd03257">
    <property type="entry name" value="ABC_NikE_OppD_transporters"/>
    <property type="match status" value="1"/>
</dbReference>
<keyword evidence="7" id="KW-0067">ATP-binding</keyword>
<dbReference type="HOGENOM" id="CLU_000604_1_23_0"/>
<dbReference type="NCBIfam" id="TIGR01727">
    <property type="entry name" value="oligo_HPY"/>
    <property type="match status" value="1"/>
</dbReference>
<evidence type="ECO:0000256" key="8">
    <source>
        <dbReference type="ARBA" id="ARBA00023136"/>
    </source>
</evidence>
<evidence type="ECO:0000313" key="11">
    <source>
        <dbReference type="Proteomes" id="UP000007039"/>
    </source>
</evidence>
<dbReference type="eggNOG" id="COG0444">
    <property type="taxonomic scope" value="Bacteria"/>
</dbReference>
<keyword evidence="3" id="KW-0813">Transport</keyword>
<dbReference type="InterPro" id="IPR050388">
    <property type="entry name" value="ABC_Ni/Peptide_Import"/>
</dbReference>
<dbReference type="Gene3D" id="3.40.50.300">
    <property type="entry name" value="P-loop containing nucleotide triphosphate hydrolases"/>
    <property type="match status" value="1"/>
</dbReference>
<reference evidence="10 11" key="2">
    <citation type="journal article" date="2011" name="Stand. Genomic Sci.">
        <title>Complete genome sequence of Calditerrivibrio nitroreducens type strain (Yu37-1).</title>
        <authorList>
            <person name="Pitluck S."/>
            <person name="Sikorski J."/>
            <person name="Zeytun A."/>
            <person name="Lapidus A."/>
            <person name="Nolan M."/>
            <person name="Lucas S."/>
            <person name="Hammon N."/>
            <person name="Deshpande S."/>
            <person name="Cheng J.F."/>
            <person name="Tapia R."/>
            <person name="Han C."/>
            <person name="Goodwin L."/>
            <person name="Liolios K."/>
            <person name="Pagani I."/>
            <person name="Ivanova N."/>
            <person name="Mavromatis K."/>
            <person name="Pati A."/>
            <person name="Chen A."/>
            <person name="Palaniappan K."/>
            <person name="Hauser L."/>
            <person name="Chang Y.J."/>
            <person name="Jeffries C.D."/>
            <person name="Detter J.C."/>
            <person name="Brambilla E."/>
            <person name="Djao O.D."/>
            <person name="Rohde M."/>
            <person name="Spring S."/>
            <person name="Goker M."/>
            <person name="Woyke T."/>
            <person name="Bristow J."/>
            <person name="Eisen J.A."/>
            <person name="Markowitz V."/>
            <person name="Hugenholtz P."/>
            <person name="Kyrpides N.C."/>
            <person name="Klenk H.P."/>
            <person name="Land M."/>
        </authorList>
    </citation>
    <scope>NUCLEOTIDE SEQUENCE [LARGE SCALE GENOMIC DNA]</scope>
    <source>
        <strain evidence="11">DSM 19672 / NBRC 101217 / Yu37-1</strain>
    </source>
</reference>
<dbReference type="AlphaFoldDB" id="E4TJT2"/>
<dbReference type="RefSeq" id="WP_013451490.1">
    <property type="nucleotide sequence ID" value="NC_014758.1"/>
</dbReference>
<keyword evidence="8" id="KW-0472">Membrane</keyword>
<dbReference type="SMART" id="SM00382">
    <property type="entry name" value="AAA"/>
    <property type="match status" value="1"/>
</dbReference>
<name>E4TJT2_CALNY</name>
<dbReference type="InterPro" id="IPR003593">
    <property type="entry name" value="AAA+_ATPase"/>
</dbReference>
<dbReference type="GO" id="GO:0016887">
    <property type="term" value="F:ATP hydrolysis activity"/>
    <property type="evidence" value="ECO:0007669"/>
    <property type="project" value="InterPro"/>
</dbReference>
<protein>
    <submittedName>
        <fullName evidence="10">Oligopeptide/dipeptide ABC transporter, ATPase subunit</fullName>
    </submittedName>
</protein>
<dbReference type="Pfam" id="PF08352">
    <property type="entry name" value="oligo_HPY"/>
    <property type="match status" value="1"/>
</dbReference>
<dbReference type="InterPro" id="IPR027417">
    <property type="entry name" value="P-loop_NTPase"/>
</dbReference>
<evidence type="ECO:0000256" key="4">
    <source>
        <dbReference type="ARBA" id="ARBA00022475"/>
    </source>
</evidence>
<reference key="1">
    <citation type="submission" date="2010-11" db="EMBL/GenBank/DDBJ databases">
        <title>The complete genome of chromosome of Calditerrivibrio nitroreducens DSM 19672.</title>
        <authorList>
            <consortium name="US DOE Joint Genome Institute (JGI-PGF)"/>
            <person name="Lucas S."/>
            <person name="Copeland A."/>
            <person name="Lapidus A."/>
            <person name="Bruce D."/>
            <person name="Goodwin L."/>
            <person name="Pitluck S."/>
            <person name="Kyrpides N."/>
            <person name="Mavromatis K."/>
            <person name="Ivanova N."/>
            <person name="Mikhailova N."/>
            <person name="Zeytun A."/>
            <person name="Brettin T."/>
            <person name="Detter J.C."/>
            <person name="Tapia R."/>
            <person name="Han C."/>
            <person name="Land M."/>
            <person name="Hauser L."/>
            <person name="Markowitz V."/>
            <person name="Cheng J.-F."/>
            <person name="Hugenholtz P."/>
            <person name="Woyke T."/>
            <person name="Wu D."/>
            <person name="Spring S."/>
            <person name="Schroeder M."/>
            <person name="Brambilla E."/>
            <person name="Klenk H.-P."/>
            <person name="Eisen J.A."/>
        </authorList>
    </citation>
    <scope>NUCLEOTIDE SEQUENCE [LARGE SCALE GENOMIC DNA]</scope>
    <source>
        <strain>DSM 19672</strain>
    </source>
</reference>
<evidence type="ECO:0000256" key="1">
    <source>
        <dbReference type="ARBA" id="ARBA00004417"/>
    </source>
</evidence>
<dbReference type="GO" id="GO:0005524">
    <property type="term" value="F:ATP binding"/>
    <property type="evidence" value="ECO:0007669"/>
    <property type="project" value="UniProtKB-KW"/>
</dbReference>
<dbReference type="GO" id="GO:0005886">
    <property type="term" value="C:plasma membrane"/>
    <property type="evidence" value="ECO:0007669"/>
    <property type="project" value="UniProtKB-SubCell"/>
</dbReference>
<dbReference type="GO" id="GO:0015833">
    <property type="term" value="P:peptide transport"/>
    <property type="evidence" value="ECO:0007669"/>
    <property type="project" value="InterPro"/>
</dbReference>
<dbReference type="InterPro" id="IPR013563">
    <property type="entry name" value="Oligopep_ABC_C"/>
</dbReference>
<evidence type="ECO:0000256" key="2">
    <source>
        <dbReference type="ARBA" id="ARBA00005417"/>
    </source>
</evidence>
<keyword evidence="5" id="KW-0997">Cell inner membrane</keyword>
<accession>E4TJT2</accession>
<dbReference type="KEGG" id="cni:Calni_1370"/>
<dbReference type="PROSITE" id="PS50893">
    <property type="entry name" value="ABC_TRANSPORTER_2"/>
    <property type="match status" value="1"/>
</dbReference>
<evidence type="ECO:0000313" key="10">
    <source>
        <dbReference type="EMBL" id="ADR19278.1"/>
    </source>
</evidence>
<evidence type="ECO:0000256" key="7">
    <source>
        <dbReference type="ARBA" id="ARBA00022840"/>
    </source>
</evidence>
<dbReference type="PANTHER" id="PTHR43297:SF4">
    <property type="entry name" value="PUTRESCINE EXPORT SYSTEM ATP-BINDING PROTEIN SAPD"/>
    <property type="match status" value="1"/>
</dbReference>
<gene>
    <name evidence="10" type="ordered locus">Calni_1370</name>
</gene>
<dbReference type="SUPFAM" id="SSF52540">
    <property type="entry name" value="P-loop containing nucleoside triphosphate hydrolases"/>
    <property type="match status" value="1"/>
</dbReference>
<keyword evidence="11" id="KW-1185">Reference proteome</keyword>
<dbReference type="Proteomes" id="UP000007039">
    <property type="component" value="Chromosome"/>
</dbReference>
<evidence type="ECO:0000259" key="9">
    <source>
        <dbReference type="PROSITE" id="PS50893"/>
    </source>
</evidence>
<dbReference type="InterPro" id="IPR003439">
    <property type="entry name" value="ABC_transporter-like_ATP-bd"/>
</dbReference>
<comment type="similarity">
    <text evidence="2">Belongs to the ABC transporter superfamily.</text>
</comment>
<evidence type="ECO:0000256" key="6">
    <source>
        <dbReference type="ARBA" id="ARBA00022741"/>
    </source>
</evidence>